<accession>G3IB30</accession>
<sequence>MVDGAVPGLLVLGSIRRWVGQTSKQLTSMASTSASVSRFQPCLSSCPDFPR</sequence>
<organism evidence="1 2">
    <name type="scientific">Cricetulus griseus</name>
    <name type="common">Chinese hamster</name>
    <name type="synonym">Cricetulus barabensis griseus</name>
    <dbReference type="NCBI Taxonomy" id="10029"/>
    <lineage>
        <taxon>Eukaryota</taxon>
        <taxon>Metazoa</taxon>
        <taxon>Chordata</taxon>
        <taxon>Craniata</taxon>
        <taxon>Vertebrata</taxon>
        <taxon>Euteleostomi</taxon>
        <taxon>Mammalia</taxon>
        <taxon>Eutheria</taxon>
        <taxon>Euarchontoglires</taxon>
        <taxon>Glires</taxon>
        <taxon>Rodentia</taxon>
        <taxon>Myomorpha</taxon>
        <taxon>Muroidea</taxon>
        <taxon>Cricetidae</taxon>
        <taxon>Cricetinae</taxon>
        <taxon>Cricetulus</taxon>
    </lineage>
</organism>
<evidence type="ECO:0000313" key="2">
    <source>
        <dbReference type="Proteomes" id="UP000001075"/>
    </source>
</evidence>
<dbReference type="Proteomes" id="UP000001075">
    <property type="component" value="Unassembled WGS sequence"/>
</dbReference>
<evidence type="ECO:0000313" key="1">
    <source>
        <dbReference type="EMBL" id="EGW10213.1"/>
    </source>
</evidence>
<protein>
    <submittedName>
        <fullName evidence="1">Uncharacterized protein</fullName>
    </submittedName>
</protein>
<dbReference type="InParanoid" id="G3IB30"/>
<name>G3IB30_CRIGR</name>
<dbReference type="AlphaFoldDB" id="G3IB30"/>
<gene>
    <name evidence="1" type="ORF">I79_020818</name>
</gene>
<dbReference type="EMBL" id="JH001788">
    <property type="protein sequence ID" value="EGW10213.1"/>
    <property type="molecule type" value="Genomic_DNA"/>
</dbReference>
<proteinExistence type="predicted"/>
<reference evidence="2" key="1">
    <citation type="journal article" date="2011" name="Nat. Biotechnol.">
        <title>The genomic sequence of the Chinese hamster ovary (CHO)-K1 cell line.</title>
        <authorList>
            <person name="Xu X."/>
            <person name="Nagarajan H."/>
            <person name="Lewis N.E."/>
            <person name="Pan S."/>
            <person name="Cai Z."/>
            <person name="Liu X."/>
            <person name="Chen W."/>
            <person name="Xie M."/>
            <person name="Wang W."/>
            <person name="Hammond S."/>
            <person name="Andersen M.R."/>
            <person name="Neff N."/>
            <person name="Passarelli B."/>
            <person name="Koh W."/>
            <person name="Fan H.C."/>
            <person name="Wang J."/>
            <person name="Gui Y."/>
            <person name="Lee K.H."/>
            <person name="Betenbaugh M.J."/>
            <person name="Quake S.R."/>
            <person name="Famili I."/>
            <person name="Palsson B.O."/>
            <person name="Wang J."/>
        </authorList>
    </citation>
    <scope>NUCLEOTIDE SEQUENCE [LARGE SCALE GENOMIC DNA]</scope>
    <source>
        <strain evidence="2">CHO K1 cell line</strain>
    </source>
</reference>